<dbReference type="Proteomes" id="UP000436694">
    <property type="component" value="Unassembled WGS sequence"/>
</dbReference>
<evidence type="ECO:0000259" key="5">
    <source>
        <dbReference type="PROSITE" id="PS50977"/>
    </source>
</evidence>
<feature type="domain" description="HTH tetR-type" evidence="5">
    <location>
        <begin position="10"/>
        <end position="70"/>
    </location>
</feature>
<accession>A0A844B3F7</accession>
<comment type="caution">
    <text evidence="6">The sequence shown here is derived from an EMBL/GenBank/DDBJ whole genome shotgun (WGS) entry which is preliminary data.</text>
</comment>
<keyword evidence="7" id="KW-1185">Reference proteome</keyword>
<gene>
    <name evidence="6" type="ORF">GG681_14815</name>
</gene>
<protein>
    <submittedName>
        <fullName evidence="6">TetR family transcriptional regulator</fullName>
    </submittedName>
</protein>
<dbReference type="EMBL" id="WIXK01000009">
    <property type="protein sequence ID" value="MQY43916.1"/>
    <property type="molecule type" value="Genomic_DNA"/>
</dbReference>
<evidence type="ECO:0000256" key="3">
    <source>
        <dbReference type="ARBA" id="ARBA00023163"/>
    </source>
</evidence>
<evidence type="ECO:0000256" key="1">
    <source>
        <dbReference type="ARBA" id="ARBA00023015"/>
    </source>
</evidence>
<dbReference type="Gene3D" id="1.10.10.60">
    <property type="entry name" value="Homeodomain-like"/>
    <property type="match status" value="1"/>
</dbReference>
<dbReference type="InterPro" id="IPR011075">
    <property type="entry name" value="TetR_C"/>
</dbReference>
<dbReference type="PANTHER" id="PTHR47506">
    <property type="entry name" value="TRANSCRIPTIONAL REGULATORY PROTEIN"/>
    <property type="match status" value="1"/>
</dbReference>
<keyword evidence="3" id="KW-0804">Transcription</keyword>
<dbReference type="AlphaFoldDB" id="A0A844B3F7"/>
<dbReference type="InterPro" id="IPR036271">
    <property type="entry name" value="Tet_transcr_reg_TetR-rel_C_sf"/>
</dbReference>
<dbReference type="InterPro" id="IPR009057">
    <property type="entry name" value="Homeodomain-like_sf"/>
</dbReference>
<name>A0A844B3F7_9RHOB</name>
<dbReference type="InterPro" id="IPR001647">
    <property type="entry name" value="HTH_TetR"/>
</dbReference>
<reference evidence="6 7" key="1">
    <citation type="submission" date="2019-10" db="EMBL/GenBank/DDBJ databases">
        <title>Epibacterium sp. nov., isolated from seawater.</title>
        <authorList>
            <person name="Zhang X."/>
            <person name="Li N."/>
        </authorList>
    </citation>
    <scope>NUCLEOTIDE SEQUENCE [LARGE SCALE GENOMIC DNA]</scope>
    <source>
        <strain evidence="6 7">SM1969</strain>
    </source>
</reference>
<dbReference type="PANTHER" id="PTHR47506:SF1">
    <property type="entry name" value="HTH-TYPE TRANSCRIPTIONAL REGULATOR YJDC"/>
    <property type="match status" value="1"/>
</dbReference>
<feature type="DNA-binding region" description="H-T-H motif" evidence="4">
    <location>
        <begin position="33"/>
        <end position="52"/>
    </location>
</feature>
<organism evidence="6 7">
    <name type="scientific">Tritonibacter aquimaris</name>
    <dbReference type="NCBI Taxonomy" id="2663379"/>
    <lineage>
        <taxon>Bacteria</taxon>
        <taxon>Pseudomonadati</taxon>
        <taxon>Pseudomonadota</taxon>
        <taxon>Alphaproteobacteria</taxon>
        <taxon>Rhodobacterales</taxon>
        <taxon>Paracoccaceae</taxon>
        <taxon>Tritonibacter</taxon>
    </lineage>
</organism>
<dbReference type="SUPFAM" id="SSF46689">
    <property type="entry name" value="Homeodomain-like"/>
    <property type="match status" value="1"/>
</dbReference>
<dbReference type="Pfam" id="PF16925">
    <property type="entry name" value="TetR_C_13"/>
    <property type="match status" value="1"/>
</dbReference>
<dbReference type="GO" id="GO:0003677">
    <property type="term" value="F:DNA binding"/>
    <property type="evidence" value="ECO:0007669"/>
    <property type="project" value="UniProtKB-UniRule"/>
</dbReference>
<evidence type="ECO:0000256" key="2">
    <source>
        <dbReference type="ARBA" id="ARBA00023125"/>
    </source>
</evidence>
<keyword evidence="2 4" id="KW-0238">DNA-binding</keyword>
<evidence type="ECO:0000313" key="7">
    <source>
        <dbReference type="Proteomes" id="UP000436694"/>
    </source>
</evidence>
<dbReference type="PRINTS" id="PR00455">
    <property type="entry name" value="HTHTETR"/>
</dbReference>
<sequence length="198" mass="22342">MCRAMARSRVFDEETAVDRAMQLFWRNGYEATSITDLTTAMGINKGSLYHSFGSKHDLFMRVLLRYSIECMRATLQRVGQNPDPIAAIDDLFAQMIRQSLADTDRKGCFLVNTALDLQLHSAEVQDMTRRGLAEYEGFFAEKLTAAKSQGRLSDTFDVDEAASALMALETGLQVMARGMYSEKKLQAIRHQAQRLVRD</sequence>
<keyword evidence="1" id="KW-0805">Transcription regulation</keyword>
<evidence type="ECO:0000256" key="4">
    <source>
        <dbReference type="PROSITE-ProRule" id="PRU00335"/>
    </source>
</evidence>
<proteinExistence type="predicted"/>
<evidence type="ECO:0000313" key="6">
    <source>
        <dbReference type="EMBL" id="MQY43916.1"/>
    </source>
</evidence>
<dbReference type="SUPFAM" id="SSF48498">
    <property type="entry name" value="Tetracyclin repressor-like, C-terminal domain"/>
    <property type="match status" value="1"/>
</dbReference>
<dbReference type="Gene3D" id="1.10.357.10">
    <property type="entry name" value="Tetracycline Repressor, domain 2"/>
    <property type="match status" value="1"/>
</dbReference>
<dbReference type="PROSITE" id="PS50977">
    <property type="entry name" value="HTH_TETR_2"/>
    <property type="match status" value="1"/>
</dbReference>
<dbReference type="Pfam" id="PF00440">
    <property type="entry name" value="TetR_N"/>
    <property type="match status" value="1"/>
</dbReference>